<evidence type="ECO:0000313" key="3">
    <source>
        <dbReference type="Proteomes" id="UP001147752"/>
    </source>
</evidence>
<evidence type="ECO:0000259" key="1">
    <source>
        <dbReference type="PROSITE" id="PS50011"/>
    </source>
</evidence>
<proteinExistence type="predicted"/>
<dbReference type="OrthoDB" id="2156052at2759"/>
<dbReference type="GO" id="GO:0005524">
    <property type="term" value="F:ATP binding"/>
    <property type="evidence" value="ECO:0007669"/>
    <property type="project" value="InterPro"/>
</dbReference>
<protein>
    <recommendedName>
        <fullName evidence="1">Protein kinase domain-containing protein</fullName>
    </recommendedName>
</protein>
<comment type="caution">
    <text evidence="2">The sequence shown here is derived from an EMBL/GenBank/DDBJ whole genome shotgun (WGS) entry which is preliminary data.</text>
</comment>
<dbReference type="PROSITE" id="PS50011">
    <property type="entry name" value="PROTEIN_KINASE_DOM"/>
    <property type="match status" value="1"/>
</dbReference>
<accession>A0A9W9RTE9</accession>
<dbReference type="AlphaFoldDB" id="A0A9W9RTE9"/>
<dbReference type="InterPro" id="IPR000719">
    <property type="entry name" value="Prot_kinase_dom"/>
</dbReference>
<dbReference type="EMBL" id="JAPZBT010000003">
    <property type="protein sequence ID" value="KAJ5365310.1"/>
    <property type="molecule type" value="Genomic_DNA"/>
</dbReference>
<evidence type="ECO:0000313" key="2">
    <source>
        <dbReference type="EMBL" id="KAJ5365310.1"/>
    </source>
</evidence>
<feature type="domain" description="Protein kinase" evidence="1">
    <location>
        <begin position="1"/>
        <end position="81"/>
    </location>
</feature>
<dbReference type="SUPFAM" id="SSF56112">
    <property type="entry name" value="Protein kinase-like (PK-like)"/>
    <property type="match status" value="1"/>
</dbReference>
<dbReference type="RefSeq" id="XP_056576777.1">
    <property type="nucleotide sequence ID" value="XM_056725926.1"/>
</dbReference>
<keyword evidence="3" id="KW-1185">Reference proteome</keyword>
<dbReference type="GeneID" id="81465109"/>
<organism evidence="2 3">
    <name type="scientific">Penicillium concentricum</name>
    <dbReference type="NCBI Taxonomy" id="293559"/>
    <lineage>
        <taxon>Eukaryota</taxon>
        <taxon>Fungi</taxon>
        <taxon>Dikarya</taxon>
        <taxon>Ascomycota</taxon>
        <taxon>Pezizomycotina</taxon>
        <taxon>Eurotiomycetes</taxon>
        <taxon>Eurotiomycetidae</taxon>
        <taxon>Eurotiales</taxon>
        <taxon>Aspergillaceae</taxon>
        <taxon>Penicillium</taxon>
    </lineage>
</organism>
<sequence length="81" mass="9296">MELTPGLLKNIHKSNKEIEALGIFHEDLRPDNVLWNEELGRALIIGFHRSALKCRPAPKRSRAKTRLLRTESGDAKRLRVL</sequence>
<dbReference type="InterPro" id="IPR011009">
    <property type="entry name" value="Kinase-like_dom_sf"/>
</dbReference>
<gene>
    <name evidence="2" type="ORF">N7517_008196</name>
</gene>
<name>A0A9W9RTE9_9EURO</name>
<reference evidence="2" key="2">
    <citation type="journal article" date="2023" name="IMA Fungus">
        <title>Comparative genomic study of the Penicillium genus elucidates a diverse pangenome and 15 lateral gene transfer events.</title>
        <authorList>
            <person name="Petersen C."/>
            <person name="Sorensen T."/>
            <person name="Nielsen M.R."/>
            <person name="Sondergaard T.E."/>
            <person name="Sorensen J.L."/>
            <person name="Fitzpatrick D.A."/>
            <person name="Frisvad J.C."/>
            <person name="Nielsen K.L."/>
        </authorList>
    </citation>
    <scope>NUCLEOTIDE SEQUENCE</scope>
    <source>
        <strain evidence="2">IBT 3081</strain>
    </source>
</reference>
<dbReference type="Proteomes" id="UP001147752">
    <property type="component" value="Unassembled WGS sequence"/>
</dbReference>
<reference evidence="2" key="1">
    <citation type="submission" date="2022-12" db="EMBL/GenBank/DDBJ databases">
        <authorList>
            <person name="Petersen C."/>
        </authorList>
    </citation>
    <scope>NUCLEOTIDE SEQUENCE</scope>
    <source>
        <strain evidence="2">IBT 3081</strain>
    </source>
</reference>
<dbReference type="Gene3D" id="1.10.510.10">
    <property type="entry name" value="Transferase(Phosphotransferase) domain 1"/>
    <property type="match status" value="1"/>
</dbReference>
<dbReference type="Pfam" id="PF06293">
    <property type="entry name" value="Kdo"/>
    <property type="match status" value="1"/>
</dbReference>
<dbReference type="GO" id="GO:0004672">
    <property type="term" value="F:protein kinase activity"/>
    <property type="evidence" value="ECO:0007669"/>
    <property type="project" value="InterPro"/>
</dbReference>